<proteinExistence type="predicted"/>
<dbReference type="EMBL" id="JQ262147">
    <property type="protein sequence ID" value="AEW07997.1"/>
    <property type="molecule type" value="Genomic_DNA"/>
</dbReference>
<gene>
    <name evidence="1" type="ORF">0_16537_02</name>
</gene>
<reference evidence="1" key="1">
    <citation type="submission" date="2011-12" db="EMBL/GenBank/DDBJ databases">
        <title>Nucleotide Diversity and Divergence in the Loblolly Pine Gene Space.</title>
        <authorList>
            <person name="Neale D.B."/>
            <person name="Wegrzyn J.L."/>
            <person name="Lee J.M."/>
            <person name="Eckert A.J."/>
            <person name="Liechty J.D."/>
            <person name="Stevens K.A."/>
            <person name="Langley C.H."/>
        </authorList>
    </citation>
    <scope>NUCLEOTIDE SEQUENCE</scope>
    <source>
        <strain evidence="1">5655</strain>
        <tissue evidence="1">Megagametophyte</tissue>
    </source>
</reference>
<dbReference type="InterPro" id="IPR039279">
    <property type="entry name" value="QRT3-like"/>
</dbReference>
<dbReference type="GO" id="GO:0004650">
    <property type="term" value="F:polygalacturonase activity"/>
    <property type="evidence" value="ECO:0007669"/>
    <property type="project" value="InterPro"/>
</dbReference>
<feature type="non-terminal residue" evidence="1">
    <location>
        <position position="1"/>
    </location>
</feature>
<dbReference type="AlphaFoldDB" id="H9MA51"/>
<dbReference type="PANTHER" id="PTHR33928">
    <property type="entry name" value="POLYGALACTURONASE QRT3"/>
    <property type="match status" value="1"/>
</dbReference>
<protein>
    <submittedName>
        <fullName evidence="1">Uncharacterized protein</fullName>
    </submittedName>
</protein>
<organism evidence="1">
    <name type="scientific">Pinus radiata</name>
    <name type="common">Monterey pine</name>
    <name type="synonym">Pinus insignis</name>
    <dbReference type="NCBI Taxonomy" id="3347"/>
    <lineage>
        <taxon>Eukaryota</taxon>
        <taxon>Viridiplantae</taxon>
        <taxon>Streptophyta</taxon>
        <taxon>Embryophyta</taxon>
        <taxon>Tracheophyta</taxon>
        <taxon>Spermatophyta</taxon>
        <taxon>Pinopsida</taxon>
        <taxon>Pinidae</taxon>
        <taxon>Conifers I</taxon>
        <taxon>Pinales</taxon>
        <taxon>Pinaceae</taxon>
        <taxon>Pinus</taxon>
        <taxon>Pinus subgen. Pinus</taxon>
    </lineage>
</organism>
<accession>H9MA51</accession>
<dbReference type="PANTHER" id="PTHR33928:SF2">
    <property type="entry name" value="PECTATE LYASE SUPERFAMILY PROTEIN DOMAIN-CONTAINING PROTEIN-RELATED"/>
    <property type="match status" value="1"/>
</dbReference>
<sequence>NPFLLFPNRIQHVQYSFYTSDASFPRHAIRNVSQNKVVIEADTQVSATVAVQVEQSATFVQGSGIYS</sequence>
<evidence type="ECO:0000313" key="1">
    <source>
        <dbReference type="EMBL" id="AEW07997.1"/>
    </source>
</evidence>
<name>H9MA51_PINRA</name>